<evidence type="ECO:0000313" key="6">
    <source>
        <dbReference type="Proteomes" id="UP001283341"/>
    </source>
</evidence>
<dbReference type="PROSITE" id="PS00108">
    <property type="entry name" value="PROTEIN_KINASE_ST"/>
    <property type="match status" value="1"/>
</dbReference>
<comment type="caution">
    <text evidence="5">The sequence shown here is derived from an EMBL/GenBank/DDBJ whole genome shotgun (WGS) entry which is preliminary data.</text>
</comment>
<dbReference type="SMART" id="SM00220">
    <property type="entry name" value="S_TKc"/>
    <property type="match status" value="1"/>
</dbReference>
<dbReference type="PANTHER" id="PTHR44329:SF298">
    <property type="entry name" value="MIXED LINEAGE KINASE DOMAIN-LIKE PROTEIN"/>
    <property type="match status" value="1"/>
</dbReference>
<keyword evidence="2" id="KW-0067">ATP-binding</keyword>
<reference evidence="5" key="2">
    <citation type="submission" date="2023-06" db="EMBL/GenBank/DDBJ databases">
        <authorList>
            <consortium name="Lawrence Berkeley National Laboratory"/>
            <person name="Haridas S."/>
            <person name="Hensen N."/>
            <person name="Bonometti L."/>
            <person name="Westerberg I."/>
            <person name="Brannstrom I.O."/>
            <person name="Guillou S."/>
            <person name="Cros-Aarteil S."/>
            <person name="Calhoun S."/>
            <person name="Kuo A."/>
            <person name="Mondo S."/>
            <person name="Pangilinan J."/>
            <person name="Riley R."/>
            <person name="Labutti K."/>
            <person name="Andreopoulos B."/>
            <person name="Lipzen A."/>
            <person name="Chen C."/>
            <person name="Yanf M."/>
            <person name="Daum C."/>
            <person name="Ng V."/>
            <person name="Clum A."/>
            <person name="Steindorff A."/>
            <person name="Ohm R."/>
            <person name="Martin F."/>
            <person name="Silar P."/>
            <person name="Natvig D."/>
            <person name="Lalanne C."/>
            <person name="Gautier V."/>
            <person name="Ament-Velasquez S.L."/>
            <person name="Kruys A."/>
            <person name="Hutchinson M.I."/>
            <person name="Powell A.J."/>
            <person name="Barry K."/>
            <person name="Miller A.N."/>
            <person name="Grigoriev I.V."/>
            <person name="Debuchy R."/>
            <person name="Gladieux P."/>
            <person name="Thoren M.H."/>
            <person name="Johannesson H."/>
        </authorList>
    </citation>
    <scope>NUCLEOTIDE SEQUENCE</scope>
    <source>
        <strain evidence="5">CBS 118394</strain>
    </source>
</reference>
<proteinExistence type="predicted"/>
<dbReference type="InterPro" id="IPR008271">
    <property type="entry name" value="Ser/Thr_kinase_AS"/>
</dbReference>
<dbReference type="SUPFAM" id="SSF56112">
    <property type="entry name" value="Protein kinase-like (PK-like)"/>
    <property type="match status" value="1"/>
</dbReference>
<keyword evidence="6" id="KW-1185">Reference proteome</keyword>
<dbReference type="AlphaFoldDB" id="A0AAE0I0L9"/>
<evidence type="ECO:0000256" key="2">
    <source>
        <dbReference type="ARBA" id="ARBA00022840"/>
    </source>
</evidence>
<name>A0AAE0I0L9_9PEZI</name>
<sequence length="1225" mass="137292">MSFLDTASSSRTWLPILGILEEDPYRSRNTLANARSSHRSKQYRESTKVMGLDGGAVFDVSLYRHPEKGLFAVKKTKQKDSRDDPRPRGGARRDITNSIVIALREIQVGSHAFLQEHSNIIDMLGWDWDEKGAPVVFTAYAEEGTLKKFLGTHPEVSMYQRRLFALDIACGLHALHMADIAHGDVKLANTLVFPARRENNGWIVKVSDFSHSVFGISSRRSTTYPGSRLYNAPEVRRRDATIPSDRLPRCESFSYGLLAWELLKNGEPYPDSTWIRAASSSQNGTGSDSINQQDFLDSLKEDGLLNLATSFLLSRFDSTSRYDYLLFGRIFEITLRDNPKHRADMQAIAMSLDYCDSADIVQLSRTLNASILSISVWDFNPWDAEPWASKIQFVRDIESILTGPLQPNHAELHLLMSRCYAEGYGVSPDMVKATNHLNQAASFDSLEANWLTELCKQSLAGNLQLLNKARDRRATMTSVVGLAIKGLTETESGKQKDFIGSVRRYNLDNIRYAHTSGFTLTMDGASIKYTWAPESVNKFCDLIKQTGKPLCDAVISISTFQMTTTITTFLEASASLGREIWSLTREAALWGADEYTDTSFGNLGEFYFRLLIAAAKAGQSSVLLDLVDRIITPALNKGAEITFESPTGESPLHYLAMTDASLARIDALIAGLVKLGFDLNQCVTVRSWMSPYGIELFGTPLQVAIRFRCAQTVAALVNAGADVSLGYHDSLPPLPLATSLGCDDIVEFLIPLVDQSSPGSWTRAIKALGIPSRKGWYDFLVSDASSQFVGCSLLRTVGMYLRYCRRLGNDVEKLYEEVDGSPLVEAVSRGQRNTELMATLIEMGFYPRTPATRWKLLESALSLSTDDPFRGKLLTLLFCRREIERAGIFKRTPSPGSYSHACTWIEGWPGFLLRFRHLISLQDSYNLPLLHLLVKRDDEQAISLILAYYPYLADGVALLSQVDHLGHDPGRAAYRRRQMAIHRALRKNLWTFGRHVDTSYRGFQLRRVSQASIDEAWQRRHPPKTAIARPQQEPFRLRLGPISRRLGLGDNKPREPFAFEKVLDIQPTIREFEERIAGYINNKIGNLQIAETVEEYAVWVLQHEQSALTKAEELCVLANILRMEVREASGTGAIATAPGKRPPLVLLDRSDASNWSAPAAFRQLYAKSVLRAQTGGSSHTGGDMILNAYKRLEDAPPRWIRNIEEQTNQTGPEAVFEWFRDARFR</sequence>
<dbReference type="GO" id="GO:0004672">
    <property type="term" value="F:protein kinase activity"/>
    <property type="evidence" value="ECO:0007669"/>
    <property type="project" value="InterPro"/>
</dbReference>
<dbReference type="Gene3D" id="1.25.40.20">
    <property type="entry name" value="Ankyrin repeat-containing domain"/>
    <property type="match status" value="1"/>
</dbReference>
<evidence type="ECO:0000256" key="3">
    <source>
        <dbReference type="SAM" id="MobiDB-lite"/>
    </source>
</evidence>
<dbReference type="EMBL" id="JAUEDM010000006">
    <property type="protein sequence ID" value="KAK3315411.1"/>
    <property type="molecule type" value="Genomic_DNA"/>
</dbReference>
<dbReference type="PANTHER" id="PTHR44329">
    <property type="entry name" value="SERINE/THREONINE-PROTEIN KINASE TNNI3K-RELATED"/>
    <property type="match status" value="1"/>
</dbReference>
<protein>
    <recommendedName>
        <fullName evidence="4">Protein kinase domain-containing protein</fullName>
    </recommendedName>
</protein>
<dbReference type="InterPro" id="IPR036770">
    <property type="entry name" value="Ankyrin_rpt-contain_sf"/>
</dbReference>
<dbReference type="GO" id="GO:0097527">
    <property type="term" value="P:necroptotic signaling pathway"/>
    <property type="evidence" value="ECO:0007669"/>
    <property type="project" value="TreeGrafter"/>
</dbReference>
<dbReference type="Gene3D" id="1.10.510.10">
    <property type="entry name" value="Transferase(Phosphotransferase) domain 1"/>
    <property type="match status" value="1"/>
</dbReference>
<reference evidence="5" key="1">
    <citation type="journal article" date="2023" name="Mol. Phylogenet. Evol.">
        <title>Genome-scale phylogeny and comparative genomics of the fungal order Sordariales.</title>
        <authorList>
            <person name="Hensen N."/>
            <person name="Bonometti L."/>
            <person name="Westerberg I."/>
            <person name="Brannstrom I.O."/>
            <person name="Guillou S."/>
            <person name="Cros-Aarteil S."/>
            <person name="Calhoun S."/>
            <person name="Haridas S."/>
            <person name="Kuo A."/>
            <person name="Mondo S."/>
            <person name="Pangilinan J."/>
            <person name="Riley R."/>
            <person name="LaButti K."/>
            <person name="Andreopoulos B."/>
            <person name="Lipzen A."/>
            <person name="Chen C."/>
            <person name="Yan M."/>
            <person name="Daum C."/>
            <person name="Ng V."/>
            <person name="Clum A."/>
            <person name="Steindorff A."/>
            <person name="Ohm R.A."/>
            <person name="Martin F."/>
            <person name="Silar P."/>
            <person name="Natvig D.O."/>
            <person name="Lalanne C."/>
            <person name="Gautier V."/>
            <person name="Ament-Velasquez S.L."/>
            <person name="Kruys A."/>
            <person name="Hutchinson M.I."/>
            <person name="Powell A.J."/>
            <person name="Barry K."/>
            <person name="Miller A.N."/>
            <person name="Grigoriev I.V."/>
            <person name="Debuchy R."/>
            <person name="Gladieux P."/>
            <person name="Hiltunen Thoren M."/>
            <person name="Johannesson H."/>
        </authorList>
    </citation>
    <scope>NUCLEOTIDE SEQUENCE</scope>
    <source>
        <strain evidence="5">CBS 118394</strain>
    </source>
</reference>
<gene>
    <name evidence="5" type="ORF">B0H66DRAFT_565331</name>
</gene>
<feature type="region of interest" description="Disordered" evidence="3">
    <location>
        <begin position="73"/>
        <end position="92"/>
    </location>
</feature>
<dbReference type="GO" id="GO:0005524">
    <property type="term" value="F:ATP binding"/>
    <property type="evidence" value="ECO:0007669"/>
    <property type="project" value="UniProtKB-KW"/>
</dbReference>
<organism evidence="5 6">
    <name type="scientific">Apodospora peruviana</name>
    <dbReference type="NCBI Taxonomy" id="516989"/>
    <lineage>
        <taxon>Eukaryota</taxon>
        <taxon>Fungi</taxon>
        <taxon>Dikarya</taxon>
        <taxon>Ascomycota</taxon>
        <taxon>Pezizomycotina</taxon>
        <taxon>Sordariomycetes</taxon>
        <taxon>Sordariomycetidae</taxon>
        <taxon>Sordariales</taxon>
        <taxon>Lasiosphaeriaceae</taxon>
        <taxon>Apodospora</taxon>
    </lineage>
</organism>
<evidence type="ECO:0000259" key="4">
    <source>
        <dbReference type="PROSITE" id="PS50011"/>
    </source>
</evidence>
<dbReference type="PROSITE" id="PS50011">
    <property type="entry name" value="PROTEIN_KINASE_DOM"/>
    <property type="match status" value="1"/>
</dbReference>
<evidence type="ECO:0000313" key="5">
    <source>
        <dbReference type="EMBL" id="KAK3315411.1"/>
    </source>
</evidence>
<dbReference type="InterPro" id="IPR000719">
    <property type="entry name" value="Prot_kinase_dom"/>
</dbReference>
<keyword evidence="1" id="KW-0547">Nucleotide-binding</keyword>
<evidence type="ECO:0000256" key="1">
    <source>
        <dbReference type="ARBA" id="ARBA00022741"/>
    </source>
</evidence>
<dbReference type="InterPro" id="IPR051681">
    <property type="entry name" value="Ser/Thr_Kinases-Pseudokinases"/>
</dbReference>
<feature type="domain" description="Protein kinase" evidence="4">
    <location>
        <begin position="43"/>
        <end position="355"/>
    </location>
</feature>
<feature type="compositionally biased region" description="Basic and acidic residues" evidence="3">
    <location>
        <begin position="78"/>
        <end position="92"/>
    </location>
</feature>
<dbReference type="SUPFAM" id="SSF48403">
    <property type="entry name" value="Ankyrin repeat"/>
    <property type="match status" value="1"/>
</dbReference>
<dbReference type="Proteomes" id="UP001283341">
    <property type="component" value="Unassembled WGS sequence"/>
</dbReference>
<accession>A0AAE0I0L9</accession>
<dbReference type="InterPro" id="IPR011009">
    <property type="entry name" value="Kinase-like_dom_sf"/>
</dbReference>
<dbReference type="Pfam" id="PF00069">
    <property type="entry name" value="Pkinase"/>
    <property type="match status" value="1"/>
</dbReference>